<feature type="compositionally biased region" description="Polar residues" evidence="1">
    <location>
        <begin position="617"/>
        <end position="626"/>
    </location>
</feature>
<evidence type="ECO:0000313" key="4">
    <source>
        <dbReference type="Proteomes" id="UP000184188"/>
    </source>
</evidence>
<feature type="region of interest" description="Disordered" evidence="1">
    <location>
        <begin position="657"/>
        <end position="698"/>
    </location>
</feature>
<dbReference type="RefSeq" id="XP_022577180.1">
    <property type="nucleotide sequence ID" value="XM_022728161.1"/>
</dbReference>
<dbReference type="OrthoDB" id="3433125at2759"/>
<dbReference type="PANTHER" id="PTHR38887">
    <property type="entry name" value="CHROMOSOME 21, WHOLE GENOME SHOTGUN SEQUENCE"/>
    <property type="match status" value="1"/>
</dbReference>
<feature type="transmembrane region" description="Helical" evidence="2">
    <location>
        <begin position="71"/>
        <end position="95"/>
    </location>
</feature>
<evidence type="ECO:0000313" key="3">
    <source>
        <dbReference type="EMBL" id="OJJ42670.1"/>
    </source>
</evidence>
<dbReference type="Proteomes" id="UP000184188">
    <property type="component" value="Unassembled WGS sequence"/>
</dbReference>
<keyword evidence="2" id="KW-0472">Membrane</keyword>
<feature type="compositionally biased region" description="Acidic residues" evidence="1">
    <location>
        <begin position="283"/>
        <end position="308"/>
    </location>
</feature>
<reference evidence="4" key="1">
    <citation type="journal article" date="2017" name="Genome Biol.">
        <title>Comparative genomics reveals high biological diversity and specific adaptations in the industrially and medically important fungal genus Aspergillus.</title>
        <authorList>
            <person name="de Vries R.P."/>
            <person name="Riley R."/>
            <person name="Wiebenga A."/>
            <person name="Aguilar-Osorio G."/>
            <person name="Amillis S."/>
            <person name="Uchima C.A."/>
            <person name="Anderluh G."/>
            <person name="Asadollahi M."/>
            <person name="Askin M."/>
            <person name="Barry K."/>
            <person name="Battaglia E."/>
            <person name="Bayram O."/>
            <person name="Benocci T."/>
            <person name="Braus-Stromeyer S.A."/>
            <person name="Caldana C."/>
            <person name="Canovas D."/>
            <person name="Cerqueira G.C."/>
            <person name="Chen F."/>
            <person name="Chen W."/>
            <person name="Choi C."/>
            <person name="Clum A."/>
            <person name="Dos Santos R.A."/>
            <person name="Damasio A.R."/>
            <person name="Diallinas G."/>
            <person name="Emri T."/>
            <person name="Fekete E."/>
            <person name="Flipphi M."/>
            <person name="Freyberg S."/>
            <person name="Gallo A."/>
            <person name="Gournas C."/>
            <person name="Habgood R."/>
            <person name="Hainaut M."/>
            <person name="Harispe M.L."/>
            <person name="Henrissat B."/>
            <person name="Hilden K.S."/>
            <person name="Hope R."/>
            <person name="Hossain A."/>
            <person name="Karabika E."/>
            <person name="Karaffa L."/>
            <person name="Karanyi Z."/>
            <person name="Krasevec N."/>
            <person name="Kuo A."/>
            <person name="Kusch H."/>
            <person name="LaButti K."/>
            <person name="Lagendijk E.L."/>
            <person name="Lapidus A."/>
            <person name="Levasseur A."/>
            <person name="Lindquist E."/>
            <person name="Lipzen A."/>
            <person name="Logrieco A.F."/>
            <person name="MacCabe A."/>
            <person name="Maekelae M.R."/>
            <person name="Malavazi I."/>
            <person name="Melin P."/>
            <person name="Meyer V."/>
            <person name="Mielnichuk N."/>
            <person name="Miskei M."/>
            <person name="Molnar A.P."/>
            <person name="Mule G."/>
            <person name="Ngan C.Y."/>
            <person name="Orejas M."/>
            <person name="Orosz E."/>
            <person name="Ouedraogo J.P."/>
            <person name="Overkamp K.M."/>
            <person name="Park H.-S."/>
            <person name="Perrone G."/>
            <person name="Piumi F."/>
            <person name="Punt P.J."/>
            <person name="Ram A.F."/>
            <person name="Ramon A."/>
            <person name="Rauscher S."/>
            <person name="Record E."/>
            <person name="Riano-Pachon D.M."/>
            <person name="Robert V."/>
            <person name="Roehrig J."/>
            <person name="Ruller R."/>
            <person name="Salamov A."/>
            <person name="Salih N.S."/>
            <person name="Samson R.A."/>
            <person name="Sandor E."/>
            <person name="Sanguinetti M."/>
            <person name="Schuetze T."/>
            <person name="Sepcic K."/>
            <person name="Shelest E."/>
            <person name="Sherlock G."/>
            <person name="Sophianopoulou V."/>
            <person name="Squina F.M."/>
            <person name="Sun H."/>
            <person name="Susca A."/>
            <person name="Todd R.B."/>
            <person name="Tsang A."/>
            <person name="Unkles S.E."/>
            <person name="van de Wiele N."/>
            <person name="van Rossen-Uffink D."/>
            <person name="Oliveira J.V."/>
            <person name="Vesth T.C."/>
            <person name="Visser J."/>
            <person name="Yu J.-H."/>
            <person name="Zhou M."/>
            <person name="Andersen M.R."/>
            <person name="Archer D.B."/>
            <person name="Baker S.E."/>
            <person name="Benoit I."/>
            <person name="Brakhage A.A."/>
            <person name="Braus G.H."/>
            <person name="Fischer R."/>
            <person name="Frisvad J.C."/>
            <person name="Goldman G.H."/>
            <person name="Houbraken J."/>
            <person name="Oakley B."/>
            <person name="Pocsi I."/>
            <person name="Scazzocchio C."/>
            <person name="Seiboth B."/>
            <person name="vanKuyk P.A."/>
            <person name="Wortman J."/>
            <person name="Dyer P.S."/>
            <person name="Grigoriev I.V."/>
        </authorList>
    </citation>
    <scope>NUCLEOTIDE SEQUENCE [LARGE SCALE GENOMIC DNA]</scope>
    <source>
        <strain evidence="4">CBS 506.65</strain>
    </source>
</reference>
<dbReference type="AlphaFoldDB" id="A0A1L9S689"/>
<organism evidence="3 4">
    <name type="scientific">Penicilliopsis zonata CBS 506.65</name>
    <dbReference type="NCBI Taxonomy" id="1073090"/>
    <lineage>
        <taxon>Eukaryota</taxon>
        <taxon>Fungi</taxon>
        <taxon>Dikarya</taxon>
        <taxon>Ascomycota</taxon>
        <taxon>Pezizomycotina</taxon>
        <taxon>Eurotiomycetes</taxon>
        <taxon>Eurotiomycetidae</taxon>
        <taxon>Eurotiales</taxon>
        <taxon>Aspergillaceae</taxon>
        <taxon>Penicilliopsis</taxon>
    </lineage>
</organism>
<proteinExistence type="predicted"/>
<keyword evidence="4" id="KW-1185">Reference proteome</keyword>
<protein>
    <submittedName>
        <fullName evidence="3">Uncharacterized protein</fullName>
    </submittedName>
</protein>
<sequence length="740" mass="82347">MSTEPLLPSYSTIDQQQQFYRTRLQPESEEATPTSLPWLVSAVVFLGTASITTFWASRSPPETPPTSAPILPYYATLCLLIALCWWIGYLIAFAYKRQGPPAAHRKTIICVSVLGKGLLGVAHFGIRQGYEWAAASGLFQFYNGVYRSYGVLVGLRAMFDDGSIVPAGQSTDSGVHCSSCSSSTFTFKEDTVLYSGERVEDIRLVTTEGKMGRFPRWEFHHQEINASSRDQRIIKRSTQSSDNSTTSMGIIKKIIGGGLGFTSEAIHAARSRSGEPASRGDEKVEDDDKDEEDKDDDEDEENENESAEEGFAHDEAAWELDEMVERVAPPSYEEAAVSSGSDSEETKLKKQEEMLQRLLRLAGPVPVPLQASLPCPVIIPQRRPRQKDRGFVRAYAPVLDDVGVSQEVFLQFLTDWDVARRASPWIDVVYVAAGVVGFVPEAATQIVSIVVQVVAGTAKELQSRQRGNTFLDRVNQELFMPRGLYAMVMAFKDDVSGQQRGLLSNLSKRIGQTIFSAERLDINQTAAKYSKPADPEMSRLRRGLKDFRLTSGETHGEIELPEAAPLVFPELDRAAVRDLNQGEQEEKSMREKWSSAGSWVQDYLDRRAQAFYEAEHQGSSLSTTAEQRAPMKSRFNDPNHPANSGSLIALLTGGAVAPSRRRRAAKQERRAARREERDARRVARGRAPRGPRVPRGKKQGLIRKILTQDVLYLLVVNLPTDEQVATSVEQLEEMMGKTEY</sequence>
<dbReference type="GeneID" id="34614625"/>
<dbReference type="VEuPathDB" id="FungiDB:ASPZODRAFT_28995"/>
<feature type="compositionally biased region" description="Basic residues" evidence="1">
    <location>
        <begin position="682"/>
        <end position="698"/>
    </location>
</feature>
<feature type="compositionally biased region" description="Basic and acidic residues" evidence="1">
    <location>
        <begin position="665"/>
        <end position="681"/>
    </location>
</feature>
<evidence type="ECO:0000256" key="2">
    <source>
        <dbReference type="SAM" id="Phobius"/>
    </source>
</evidence>
<dbReference type="EMBL" id="KV878357">
    <property type="protein sequence ID" value="OJJ42670.1"/>
    <property type="molecule type" value="Genomic_DNA"/>
</dbReference>
<accession>A0A1L9S689</accession>
<dbReference type="PANTHER" id="PTHR38887:SF1">
    <property type="entry name" value="RAS MODIFICATION PROTEIN ERF4"/>
    <property type="match status" value="1"/>
</dbReference>
<keyword evidence="2" id="KW-1133">Transmembrane helix</keyword>
<dbReference type="InterPro" id="IPR053221">
    <property type="entry name" value="Burnettramic_acid_biosynth"/>
</dbReference>
<feature type="transmembrane region" description="Helical" evidence="2">
    <location>
        <begin position="36"/>
        <end position="56"/>
    </location>
</feature>
<keyword evidence="2" id="KW-0812">Transmembrane</keyword>
<name>A0A1L9S689_9EURO</name>
<feature type="region of interest" description="Disordered" evidence="1">
    <location>
        <begin position="615"/>
        <end position="644"/>
    </location>
</feature>
<feature type="region of interest" description="Disordered" evidence="1">
    <location>
        <begin position="269"/>
        <end position="313"/>
    </location>
</feature>
<evidence type="ECO:0000256" key="1">
    <source>
        <dbReference type="SAM" id="MobiDB-lite"/>
    </source>
</evidence>
<gene>
    <name evidence="3" type="ORF">ASPZODRAFT_28995</name>
</gene>